<dbReference type="EMBL" id="HBHW01004451">
    <property type="protein sequence ID" value="CAE0035307.1"/>
    <property type="molecule type" value="Transcribed_RNA"/>
</dbReference>
<accession>A0A7S3E8F8</accession>
<organism evidence="1">
    <name type="scientific">Rhodosorus marinus</name>
    <dbReference type="NCBI Taxonomy" id="101924"/>
    <lineage>
        <taxon>Eukaryota</taxon>
        <taxon>Rhodophyta</taxon>
        <taxon>Stylonematophyceae</taxon>
        <taxon>Stylonematales</taxon>
        <taxon>Stylonemataceae</taxon>
        <taxon>Rhodosorus</taxon>
    </lineage>
</organism>
<sequence length="116" mass="13091">MRKKSPKVFSVKGYESSLHHPIFVLLASARAVELGAMQRVITRRGMSHRVPFLLDVFYGRLRPKIVRTSLVAMNFQAGDHNFEKPIGALTTAGPRPASMLFNFPVRAEHQIHPWLG</sequence>
<gene>
    <name evidence="1" type="ORF">RMAR00112_LOCUS3253</name>
</gene>
<name>A0A7S3E8F8_9RHOD</name>
<dbReference type="AlphaFoldDB" id="A0A7S3E8F8"/>
<reference evidence="1" key="1">
    <citation type="submission" date="2021-01" db="EMBL/GenBank/DDBJ databases">
        <authorList>
            <person name="Corre E."/>
            <person name="Pelletier E."/>
            <person name="Niang G."/>
            <person name="Scheremetjew M."/>
            <person name="Finn R."/>
            <person name="Kale V."/>
            <person name="Holt S."/>
            <person name="Cochrane G."/>
            <person name="Meng A."/>
            <person name="Brown T."/>
            <person name="Cohen L."/>
        </authorList>
    </citation>
    <scope>NUCLEOTIDE SEQUENCE</scope>
    <source>
        <strain evidence="1">CCMP 769</strain>
    </source>
</reference>
<proteinExistence type="predicted"/>
<evidence type="ECO:0000313" key="1">
    <source>
        <dbReference type="EMBL" id="CAE0035307.1"/>
    </source>
</evidence>
<protein>
    <submittedName>
        <fullName evidence="1">Uncharacterized protein</fullName>
    </submittedName>
</protein>